<evidence type="ECO:0000256" key="2">
    <source>
        <dbReference type="SAM" id="Phobius"/>
    </source>
</evidence>
<dbReference type="STRING" id="246196.MSMEG_3244"/>
<feature type="compositionally biased region" description="Basic and acidic residues" evidence="1">
    <location>
        <begin position="18"/>
        <end position="38"/>
    </location>
</feature>
<feature type="region of interest" description="Disordered" evidence="1">
    <location>
        <begin position="1"/>
        <end position="50"/>
    </location>
</feature>
<feature type="region of interest" description="Disordered" evidence="1">
    <location>
        <begin position="188"/>
        <end position="327"/>
    </location>
</feature>
<evidence type="ECO:0000313" key="3">
    <source>
        <dbReference type="EMBL" id="ABK70980.1"/>
    </source>
</evidence>
<evidence type="ECO:0000313" key="4">
    <source>
        <dbReference type="Proteomes" id="UP000000757"/>
    </source>
</evidence>
<feature type="compositionally biased region" description="Low complexity" evidence="1">
    <location>
        <begin position="204"/>
        <end position="215"/>
    </location>
</feature>
<protein>
    <submittedName>
        <fullName evidence="3">Uncharacterized protein</fullName>
    </submittedName>
</protein>
<dbReference type="PATRIC" id="fig|246196.19.peg.3206"/>
<keyword evidence="2" id="KW-0472">Membrane</keyword>
<dbReference type="EMBL" id="CP000480">
    <property type="protein sequence ID" value="ABK70980.1"/>
    <property type="molecule type" value="Genomic_DNA"/>
</dbReference>
<sequence>MEITNPTLKVQCGPRPRSSGDPEERRDGRRDPRRDGEHALSAGNPVGVVPRAGGHAVVERQFGHADRARTVAEDHSRSLCPRCVPRSSISQHRRWRDVRPALRLRCASKPRRADHVAQWRLQVSVAGWRHRDPGGILSDERSWMRTTAISCAIACSAMVVGPGMAGTAVASADLFGVGGILDIFDHHKDQKKKKHSERGANVRGQQNGGSASQAGDRGSRRAPGFGPGPRHAGPDRSGRPGAHRAPDRPGPAGNRQGQPSSADDRDDQQTGTARRSAQSVDVPESAITGARITPPAVVAGGGGNGVSRVPTGGTTGRAPNLAPVPTAPSNRSIVIRAQPPVASAPSVPAAPVAPVPVAVPPVPPVPVVVAPPGAPAGGGGAPGPSPATPSVPALTPPAVTAPAPAGPPPNAVPASFRVGYADYLRTANNMDLLFAVLPGMAGLVLLTAAGGAIGVRHARAAQAVPAPQIARFMA</sequence>
<keyword evidence="2" id="KW-1133">Transmembrane helix</keyword>
<accession>A0QXB8</accession>
<dbReference type="eggNOG" id="ENOG5031VYJ">
    <property type="taxonomic scope" value="Bacteria"/>
</dbReference>
<dbReference type="Proteomes" id="UP000000757">
    <property type="component" value="Chromosome"/>
</dbReference>
<dbReference type="KEGG" id="msm:MSMEG_3244"/>
<feature type="region of interest" description="Disordered" evidence="1">
    <location>
        <begin position="375"/>
        <end position="398"/>
    </location>
</feature>
<feature type="transmembrane region" description="Helical" evidence="2">
    <location>
        <begin position="432"/>
        <end position="455"/>
    </location>
</feature>
<name>A0QXB8_MYCS2</name>
<evidence type="ECO:0000256" key="1">
    <source>
        <dbReference type="SAM" id="MobiDB-lite"/>
    </source>
</evidence>
<dbReference type="PaxDb" id="246196-MSMEI_3161"/>
<gene>
    <name evidence="3" type="ordered locus">MSMEG_3244</name>
</gene>
<dbReference type="OrthoDB" id="4762007at2"/>
<feature type="compositionally biased region" description="Polar residues" evidence="1">
    <location>
        <begin position="269"/>
        <end position="279"/>
    </location>
</feature>
<dbReference type="AlphaFoldDB" id="A0QXB8"/>
<keyword evidence="4" id="KW-1185">Reference proteome</keyword>
<keyword evidence="2" id="KW-0812">Transmembrane</keyword>
<reference evidence="3 4" key="1">
    <citation type="submission" date="2006-10" db="EMBL/GenBank/DDBJ databases">
        <authorList>
            <person name="Fleischmann R.D."/>
            <person name="Dodson R.J."/>
            <person name="Haft D.H."/>
            <person name="Merkel J.S."/>
            <person name="Nelson W.C."/>
            <person name="Fraser C.M."/>
        </authorList>
    </citation>
    <scope>NUCLEOTIDE SEQUENCE [LARGE SCALE GENOMIC DNA]</scope>
    <source>
        <strain evidence="4">ATCC 700084 / mc(2)155</strain>
    </source>
</reference>
<proteinExistence type="predicted"/>
<organism evidence="3 4">
    <name type="scientific">Mycolicibacterium smegmatis (strain ATCC 700084 / mc(2)155)</name>
    <name type="common">Mycobacterium smegmatis</name>
    <dbReference type="NCBI Taxonomy" id="246196"/>
    <lineage>
        <taxon>Bacteria</taxon>
        <taxon>Bacillati</taxon>
        <taxon>Actinomycetota</taxon>
        <taxon>Actinomycetes</taxon>
        <taxon>Mycobacteriales</taxon>
        <taxon>Mycobacteriaceae</taxon>
        <taxon>Mycolicibacterium</taxon>
    </lineage>
</organism>